<accession>A0ABV2XZV2</accession>
<dbReference type="EMBL" id="JBEYBN010000038">
    <property type="protein sequence ID" value="MEU2269553.1"/>
    <property type="molecule type" value="Genomic_DNA"/>
</dbReference>
<organism evidence="2 3">
    <name type="scientific">Streptomyces olindensis</name>
    <dbReference type="NCBI Taxonomy" id="358823"/>
    <lineage>
        <taxon>Bacteria</taxon>
        <taxon>Bacillati</taxon>
        <taxon>Actinomycetota</taxon>
        <taxon>Actinomycetes</taxon>
        <taxon>Kitasatosporales</taxon>
        <taxon>Streptomycetaceae</taxon>
        <taxon>Streptomyces</taxon>
    </lineage>
</organism>
<feature type="transmembrane region" description="Helical" evidence="1">
    <location>
        <begin position="55"/>
        <end position="73"/>
    </location>
</feature>
<dbReference type="RefSeq" id="WP_359790822.1">
    <property type="nucleotide sequence ID" value="NZ_JBEYBN010000038.1"/>
</dbReference>
<keyword evidence="1" id="KW-0812">Transmembrane</keyword>
<keyword evidence="3" id="KW-1185">Reference proteome</keyword>
<keyword evidence="1" id="KW-0472">Membrane</keyword>
<dbReference type="Pfam" id="PF05656">
    <property type="entry name" value="DUF805"/>
    <property type="match status" value="1"/>
</dbReference>
<feature type="transmembrane region" description="Helical" evidence="1">
    <location>
        <begin position="85"/>
        <end position="104"/>
    </location>
</feature>
<keyword evidence="1" id="KW-1133">Transmembrane helix</keyword>
<dbReference type="Proteomes" id="UP001550603">
    <property type="component" value="Unassembled WGS sequence"/>
</dbReference>
<sequence length="125" mass="13321">MASMSFADAVRVCLTAKYATFSGRARRAEYWWFSLLYVIAAGAVLGLSFTTEAPLLSILLLPFAVPMLSVSVRRLHDTGKPGWRMFVALIPVVGPIMYLVAMAADGAPAANQYGPSLKAVGQPAG</sequence>
<protein>
    <submittedName>
        <fullName evidence="2">DUF805 domain-containing protein</fullName>
    </submittedName>
</protein>
<comment type="caution">
    <text evidence="2">The sequence shown here is derived from an EMBL/GenBank/DDBJ whole genome shotgun (WGS) entry which is preliminary data.</text>
</comment>
<reference evidence="2 3" key="1">
    <citation type="submission" date="2024-06" db="EMBL/GenBank/DDBJ databases">
        <title>The Natural Products Discovery Center: Release of the First 8490 Sequenced Strains for Exploring Actinobacteria Biosynthetic Diversity.</title>
        <authorList>
            <person name="Kalkreuter E."/>
            <person name="Kautsar S.A."/>
            <person name="Yang D."/>
            <person name="Bader C.D."/>
            <person name="Teijaro C.N."/>
            <person name="Fluegel L."/>
            <person name="Davis C.M."/>
            <person name="Simpson J.R."/>
            <person name="Lauterbach L."/>
            <person name="Steele A.D."/>
            <person name="Gui C."/>
            <person name="Meng S."/>
            <person name="Li G."/>
            <person name="Viehrig K."/>
            <person name="Ye F."/>
            <person name="Su P."/>
            <person name="Kiefer A.F."/>
            <person name="Nichols A."/>
            <person name="Cepeda A.J."/>
            <person name="Yan W."/>
            <person name="Fan B."/>
            <person name="Jiang Y."/>
            <person name="Adhikari A."/>
            <person name="Zheng C.-J."/>
            <person name="Schuster L."/>
            <person name="Cowan T.M."/>
            <person name="Smanski M.J."/>
            <person name="Chevrette M.G."/>
            <person name="De Carvalho L.P.S."/>
            <person name="Shen B."/>
        </authorList>
    </citation>
    <scope>NUCLEOTIDE SEQUENCE [LARGE SCALE GENOMIC DNA]</scope>
    <source>
        <strain evidence="2 3">NPDC019583</strain>
    </source>
</reference>
<feature type="transmembrane region" description="Helical" evidence="1">
    <location>
        <begin position="30"/>
        <end position="49"/>
    </location>
</feature>
<name>A0ABV2XZV2_9ACTN</name>
<gene>
    <name evidence="2" type="ORF">ABZ568_24760</name>
</gene>
<dbReference type="PANTHER" id="PTHR34980">
    <property type="entry name" value="INNER MEMBRANE PROTEIN-RELATED-RELATED"/>
    <property type="match status" value="1"/>
</dbReference>
<evidence type="ECO:0000313" key="3">
    <source>
        <dbReference type="Proteomes" id="UP001550603"/>
    </source>
</evidence>
<evidence type="ECO:0000256" key="1">
    <source>
        <dbReference type="SAM" id="Phobius"/>
    </source>
</evidence>
<dbReference type="InterPro" id="IPR008523">
    <property type="entry name" value="DUF805"/>
</dbReference>
<proteinExistence type="predicted"/>
<evidence type="ECO:0000313" key="2">
    <source>
        <dbReference type="EMBL" id="MEU2269553.1"/>
    </source>
</evidence>
<dbReference type="PANTHER" id="PTHR34980:SF2">
    <property type="entry name" value="INNER MEMBRANE PROTEIN YHAH-RELATED"/>
    <property type="match status" value="1"/>
</dbReference>